<accession>A0A1A8ZFP9</accession>
<dbReference type="InterPro" id="IPR028994">
    <property type="entry name" value="Integrin_alpha_N"/>
</dbReference>
<dbReference type="InterPro" id="IPR013320">
    <property type="entry name" value="ConA-like_dom_sf"/>
</dbReference>
<dbReference type="SUPFAM" id="SSF69318">
    <property type="entry name" value="Integrin alpha N-terminal domain"/>
    <property type="match status" value="1"/>
</dbReference>
<dbReference type="GO" id="GO:0030246">
    <property type="term" value="F:carbohydrate binding"/>
    <property type="evidence" value="ECO:0007669"/>
    <property type="project" value="UniProtKB-KW"/>
</dbReference>
<dbReference type="InterPro" id="IPR058502">
    <property type="entry name" value="PLL-like_beta-prop"/>
</dbReference>
<sequence>MKPTAIGVDKALGDARRTGRPVEATAAGSPYSVVTALPDGRVRLTQSAAPTRTLVGGAWRTLDATLVRQADGTIATTLTSNKVRLSGGGTGPLATLASGDRALSIGAPFPLPVPTLTGRTATYRDVLPGVDLTVTVGTEGSFAHALVVHTPAAARDPRLKELALDTRASGFTLSADAAGNIAGRDRSGHTVLTAAAPTMWDSATGPDLGPTARSATGSSPTRSGASARVAGIGVRLTSGKLHLRPDQALLTDPRTTFPVYIDPTFTWSSAGPSMGGWATISYQHQSTNYWKKTPDLIGRMQVGNSGEQRSNTLINFAIPYGTLADAEISSAIFKIKNTRSWNCTDKPVNVYAPATVLKDTNASWNYWEGVSKGPLAASKSFAFGYSGCDAAAVPFDITGQIRSDVANQKSTRTLWMVAANEATDAESWKEFLETSPTLEILYNHTPNVPTGMTTSPTTSCGASTPTVVGDSSVYLYAPVSDRNGGVLGVTFQLSKIVNSVETAIMTSDPSKVTYASGSTAVYVVAADTLRTAAGGAVGKFSWKVRVTDFYKSSDWSSTCKFDFDPTRPGKPTVPDVPNDMTKIGESFSIDVTPSDKTMPNGYLYQLNAGAPVDVTADSAGKATITITPTRFTNTLTVTAVSAGGNIGETAAITFNSNPASTAADNDLDGDGAADLVAVGGTNDLPAGLWLAPGGTADTAVAATNIGAHGNGNTTANLPSEFNGAQVITGRFAGYGLQDYLLYYPGGINPGSAVMLRGNGDGSVIHPVDGGTQWTVDPSQLIDDEHPYAPLQLANAGRTYDRGSDYPDLIGTTGDATTGYYLAYYPATGPGVYGAGRIFPLTAKTPTDGNDWNNWTIVTAQIENDTSPIGRGTAMFLWNHATKALYLWAGLSIADLENGALTYTQFGLGTWDPPAGSTLRAADVNSDGTPDLWTVSAGGITKAYYVTGLENGAGTITDQPVSQTIVTSQHAWQLRDAADGTVTTARDSVDGPTNLPVSNTNGSAGVVWNAGDMFDPDVVFKGTNGSLNTASRAVTTNADFTVAAWIKPTTLGGTVLSQDGTNTAGFKLWADPADKSWRFAMPRTDTATPIWDTAVSAPGTARAGVWSHVMLSYKQSTGTMTLYVSGVNAGRASHTTAWSAGGGFRMGAHKTGASSYGGWFAGSLAYVQTWSQVWPIDADTSASGDPVVLKAASGALVTYRRGADGWIWGSEQTTVGGNFGAWVRIGNRSGFIGSPSVAKAANGTLVIYARGVDNQMYGVGQPSVGAAFTDWKAIGTGAPAAGFASDTSALLTPAGTLAIYARGADGWVWGTNQAAAGAAFGAWTRIGKDGGIASKPYAMLGANGTIVIYARRTDNLVYGVGQVAQGSVFGTWAVMGNRGPISRFAGEPTALLGANNLLTIYVRGGDGKIYSTIQDTTGGSFGNWSMVGSGQITYSGDPAPMKGANGTTVLYARGTDNTIWGVGQSTVGGSFGTWSVMGTNPPGAGFASDPTPGLSGSNTISLVVRSVDNRVYTTRQSSTGGALGAWTEAP</sequence>
<organism evidence="3 4">
    <name type="scientific">Micromonospora auratinigra</name>
    <dbReference type="NCBI Taxonomy" id="261654"/>
    <lineage>
        <taxon>Bacteria</taxon>
        <taxon>Bacillati</taxon>
        <taxon>Actinomycetota</taxon>
        <taxon>Actinomycetes</taxon>
        <taxon>Micromonosporales</taxon>
        <taxon>Micromonosporaceae</taxon>
        <taxon>Micromonospora</taxon>
    </lineage>
</organism>
<feature type="region of interest" description="Disordered" evidence="1">
    <location>
        <begin position="201"/>
        <end position="226"/>
    </location>
</feature>
<keyword evidence="3" id="KW-0430">Lectin</keyword>
<dbReference type="Pfam" id="PF13385">
    <property type="entry name" value="Laminin_G_3"/>
    <property type="match status" value="1"/>
</dbReference>
<gene>
    <name evidence="3" type="ORF">GA0070611_2069</name>
</gene>
<name>A0A1A8ZFP9_9ACTN</name>
<evidence type="ECO:0000256" key="1">
    <source>
        <dbReference type="SAM" id="MobiDB-lite"/>
    </source>
</evidence>
<dbReference type="Pfam" id="PF26607">
    <property type="entry name" value="DUF8189"/>
    <property type="match status" value="1"/>
</dbReference>
<dbReference type="Gene3D" id="2.60.120.200">
    <property type="match status" value="1"/>
</dbReference>
<dbReference type="SUPFAM" id="SSF89372">
    <property type="entry name" value="Fucose-specific lectin"/>
    <property type="match status" value="1"/>
</dbReference>
<evidence type="ECO:0000313" key="4">
    <source>
        <dbReference type="Proteomes" id="UP000199385"/>
    </source>
</evidence>
<dbReference type="SUPFAM" id="SSF49899">
    <property type="entry name" value="Concanavalin A-like lectins/glucanases"/>
    <property type="match status" value="1"/>
</dbReference>
<dbReference type="STRING" id="261654.GA0070611_2069"/>
<evidence type="ECO:0000259" key="2">
    <source>
        <dbReference type="Pfam" id="PF26607"/>
    </source>
</evidence>
<feature type="domain" description="PLL-like beta propeller" evidence="2">
    <location>
        <begin position="1263"/>
        <end position="1526"/>
    </location>
</feature>
<feature type="compositionally biased region" description="Polar residues" evidence="1">
    <location>
        <begin position="213"/>
        <end position="224"/>
    </location>
</feature>
<proteinExistence type="predicted"/>
<dbReference type="Proteomes" id="UP000199385">
    <property type="component" value="Chromosome I"/>
</dbReference>
<keyword evidence="4" id="KW-1185">Reference proteome</keyword>
<protein>
    <submittedName>
        <fullName evidence="3">Concanavalin A-like lectin/glucanases superfamily protein</fullName>
    </submittedName>
</protein>
<dbReference type="EMBL" id="LT594323">
    <property type="protein sequence ID" value="SBT42707.1"/>
    <property type="molecule type" value="Genomic_DNA"/>
</dbReference>
<evidence type="ECO:0000313" key="3">
    <source>
        <dbReference type="EMBL" id="SBT42707.1"/>
    </source>
</evidence>
<reference evidence="4" key="1">
    <citation type="submission" date="2016-06" db="EMBL/GenBank/DDBJ databases">
        <authorList>
            <person name="Varghese N."/>
            <person name="Submissions Spin"/>
        </authorList>
    </citation>
    <scope>NUCLEOTIDE SEQUENCE [LARGE SCALE GENOMIC DNA]</scope>
    <source>
        <strain evidence="4">DSM 44815</strain>
    </source>
</reference>
<dbReference type="PATRIC" id="fig|261654.4.peg.2107"/>